<dbReference type="PANTHER" id="PTHR42002">
    <property type="entry name" value="ANAEROBIC C4-DICARBOXYLATE TRANSPORTER DCUC-RELATED"/>
    <property type="match status" value="1"/>
</dbReference>
<name>A0A0V7XUA7_ENTFC</name>
<dbReference type="Pfam" id="PF03606">
    <property type="entry name" value="DcuC"/>
    <property type="match status" value="1"/>
</dbReference>
<dbReference type="PANTHER" id="PTHR42002:SF2">
    <property type="entry name" value="ANAEROBIC C4-DICARBOXYLATE TRANSPORTER DCUC-RELATED"/>
    <property type="match status" value="1"/>
</dbReference>
<keyword evidence="7" id="KW-0472">Membrane</keyword>
<comment type="subcellular location">
    <subcellularLocation>
        <location evidence="1">Cell membrane</location>
        <topology evidence="1">Multi-pass membrane protein</topology>
    </subcellularLocation>
</comment>
<dbReference type="NCBIfam" id="NF037994">
    <property type="entry name" value="DcuC_1"/>
    <property type="match status" value="1"/>
</dbReference>
<accession>A0A0V7XUA7</accession>
<organism evidence="8 9">
    <name type="scientific">Enterococcus faecium</name>
    <name type="common">Streptococcus faecium</name>
    <dbReference type="NCBI Taxonomy" id="1352"/>
    <lineage>
        <taxon>Bacteria</taxon>
        <taxon>Bacillati</taxon>
        <taxon>Bacillota</taxon>
        <taxon>Bacilli</taxon>
        <taxon>Lactobacillales</taxon>
        <taxon>Enterococcaceae</taxon>
        <taxon>Enterococcus</taxon>
    </lineage>
</organism>
<dbReference type="InterPro" id="IPR004669">
    <property type="entry name" value="C4_dicarb_anaerob_car"/>
</dbReference>
<evidence type="ECO:0000256" key="2">
    <source>
        <dbReference type="ARBA" id="ARBA00005275"/>
    </source>
</evidence>
<dbReference type="GO" id="GO:0005886">
    <property type="term" value="C:plasma membrane"/>
    <property type="evidence" value="ECO:0007669"/>
    <property type="project" value="UniProtKB-SubCell"/>
</dbReference>
<evidence type="ECO:0000313" key="8">
    <source>
        <dbReference type="EMBL" id="KWX16690.1"/>
    </source>
</evidence>
<evidence type="ECO:0000256" key="5">
    <source>
        <dbReference type="ARBA" id="ARBA00022692"/>
    </source>
</evidence>
<keyword evidence="4" id="KW-1003">Cell membrane</keyword>
<reference evidence="8 9" key="1">
    <citation type="submission" date="2016-01" db="EMBL/GenBank/DDBJ databases">
        <title>Molecular Mechanisms for transfer of large genomic segments between Enterococcus faecium strains.</title>
        <authorList>
            <person name="Garcia-Solache M.A."/>
            <person name="Lebreton F."/>
            <person name="Mclaughlin R.E."/>
            <person name="Whiteaker J.D."/>
            <person name="Gilmore M.S."/>
            <person name="Rice L.B."/>
        </authorList>
    </citation>
    <scope>NUCLEOTIDE SEQUENCE [LARGE SCALE GENOMIC DNA]</scope>
    <source>
        <strain evidence="8 9">D344RRF x C68</strain>
    </source>
</reference>
<sequence>MNVLLTCFIGLLAVGILVYMLLKKNDIKMTLLILGILLLYIAILIGGHLEISESTGTSLLDPFQVVVDQFTSTLVGPGFVILILGGYSAYMNHIGANKVTVQALTKPISRIRSIYFLIPIVFLIGNLLSLVIPSASNLAIILLATLYPVLRSAGMSRLSAAAIIGTSATIVPTPLGSDNVAIASLLNINVTDYVFKNHAIVSVPTLLAIALVHYWWQKHEDKKSKETLSYEEELNLYSSSNSDEEIQVSYSGIKAIVYGILPLLPIILLLIVFIGNIVLNTTLNISVQVVSLISFMIAVIIEFFNRRSINTVLKETSYFFEGMGNVMNIVALLVSAQVFVQGLTSIGIIEIIQKTMENINSAGILLPLVMVAFTAIIVLLSGSGTALLFAMIPLMIPLSKAAGIDPVALSIPMQLSGNLLRAVSPVAAVVLIVAGTTKLSPMQIVRRTSVPMVFGVILSLILSILFFQ</sequence>
<dbReference type="Proteomes" id="UP000070452">
    <property type="component" value="Unassembled WGS sequence"/>
</dbReference>
<evidence type="ECO:0000256" key="3">
    <source>
        <dbReference type="ARBA" id="ARBA00022448"/>
    </source>
</evidence>
<keyword evidence="3" id="KW-0813">Transport</keyword>
<evidence type="ECO:0000256" key="6">
    <source>
        <dbReference type="ARBA" id="ARBA00022989"/>
    </source>
</evidence>
<evidence type="ECO:0000313" key="9">
    <source>
        <dbReference type="Proteomes" id="UP000070452"/>
    </source>
</evidence>
<dbReference type="AlphaFoldDB" id="A0A0V7XUA7"/>
<gene>
    <name evidence="8" type="ORF">AWT83_14330</name>
</gene>
<dbReference type="NCBIfam" id="TIGR00771">
    <property type="entry name" value="DcuC"/>
    <property type="match status" value="1"/>
</dbReference>
<evidence type="ECO:0000256" key="7">
    <source>
        <dbReference type="ARBA" id="ARBA00023136"/>
    </source>
</evidence>
<comment type="similarity">
    <text evidence="2">Belongs to the DcuC/DcuD transporter (TC 2.A.61) family.</text>
</comment>
<keyword evidence="6" id="KW-1133">Transmembrane helix</keyword>
<evidence type="ECO:0000256" key="1">
    <source>
        <dbReference type="ARBA" id="ARBA00004651"/>
    </source>
</evidence>
<dbReference type="RefSeq" id="WP_002299846.1">
    <property type="nucleotide sequence ID" value="NZ_CABGQD010000011.1"/>
</dbReference>
<protein>
    <submittedName>
        <fullName evidence="8">C4-dicarboxylate ABC transporter</fullName>
    </submittedName>
</protein>
<comment type="caution">
    <text evidence="8">The sequence shown here is derived from an EMBL/GenBank/DDBJ whole genome shotgun (WGS) entry which is preliminary data.</text>
</comment>
<evidence type="ECO:0000256" key="4">
    <source>
        <dbReference type="ARBA" id="ARBA00022475"/>
    </source>
</evidence>
<dbReference type="EMBL" id="LRHK01000005">
    <property type="protein sequence ID" value="KWX16690.1"/>
    <property type="molecule type" value="Genomic_DNA"/>
</dbReference>
<keyword evidence="5" id="KW-0812">Transmembrane</keyword>
<proteinExistence type="inferred from homology"/>
<dbReference type="GO" id="GO:0015556">
    <property type="term" value="F:C4-dicarboxylate transmembrane transporter activity"/>
    <property type="evidence" value="ECO:0007669"/>
    <property type="project" value="InterPro"/>
</dbReference>
<dbReference type="InterPro" id="IPR018385">
    <property type="entry name" value="C4_dicarb_anaerob_car-like"/>
</dbReference>